<protein>
    <submittedName>
        <fullName evidence="2">Uncharacterized protein</fullName>
    </submittedName>
</protein>
<keyword evidence="1" id="KW-1133">Transmembrane helix</keyword>
<keyword evidence="1" id="KW-0812">Transmembrane</keyword>
<proteinExistence type="predicted"/>
<dbReference type="AlphaFoldDB" id="A0A952DU25"/>
<keyword evidence="1" id="KW-0472">Membrane</keyword>
<gene>
    <name evidence="2" type="ORF">H3C67_00855</name>
</gene>
<name>A0A952DU25_9BACT</name>
<dbReference type="EMBL" id="JACFOF010000002">
    <property type="protein sequence ID" value="MBW7953314.1"/>
    <property type="molecule type" value="Genomic_DNA"/>
</dbReference>
<sequence>MIMKIEEELKNWSKNNSLSKRNEDRLLERILTKAEINTLSLNKKGPSWVVLIKLFLYRPLLASVFSAILFVAMILFSAQIINEFDSAQQNSIASSNEIGLLQESDSATYFDAARSAVDTVDSADAQSIGITIWIDTLELVQIPLLILIVIALPLIVFVVKKLSK</sequence>
<evidence type="ECO:0000256" key="1">
    <source>
        <dbReference type="SAM" id="Phobius"/>
    </source>
</evidence>
<feature type="transmembrane region" description="Helical" evidence="1">
    <location>
        <begin position="60"/>
        <end position="81"/>
    </location>
</feature>
<comment type="caution">
    <text evidence="2">The sequence shown here is derived from an EMBL/GenBank/DDBJ whole genome shotgun (WGS) entry which is preliminary data.</text>
</comment>
<dbReference type="Proteomes" id="UP000781173">
    <property type="component" value="Unassembled WGS sequence"/>
</dbReference>
<reference evidence="2" key="1">
    <citation type="journal article" date="2022" name="ISME J.">
        <title>A general approach to explore prokaryotic protein glycosylation reveals the unique surface layer modulation of an anammox bacterium.</title>
        <authorList>
            <person name="Pabst M."/>
            <person name="Grouzdev D.S."/>
            <person name="Lawson C.E."/>
            <person name="Kleikamp H.B.C."/>
            <person name="de Ram C."/>
            <person name="Louwen R."/>
            <person name="Lin Y.M."/>
            <person name="Lucker S."/>
            <person name="van Loosdrecht M.C.M."/>
            <person name="Laureni M."/>
        </authorList>
    </citation>
    <scope>NUCLEOTIDE SEQUENCE</scope>
    <source>
        <strain evidence="2">BROCD043</strain>
    </source>
</reference>
<organism evidence="2 3">
    <name type="scientific">Candidatus Dojkabacteria bacterium</name>
    <dbReference type="NCBI Taxonomy" id="2099670"/>
    <lineage>
        <taxon>Bacteria</taxon>
        <taxon>Candidatus Dojkabacteria</taxon>
    </lineage>
</organism>
<feature type="transmembrane region" description="Helical" evidence="1">
    <location>
        <begin position="139"/>
        <end position="159"/>
    </location>
</feature>
<evidence type="ECO:0000313" key="2">
    <source>
        <dbReference type="EMBL" id="MBW7953314.1"/>
    </source>
</evidence>
<accession>A0A952DU25</accession>
<evidence type="ECO:0000313" key="3">
    <source>
        <dbReference type="Proteomes" id="UP000781173"/>
    </source>
</evidence>